<name>A0ABV2EMV2_9CAUL</name>
<feature type="signal peptide" evidence="1">
    <location>
        <begin position="1"/>
        <end position="18"/>
    </location>
</feature>
<dbReference type="Proteomes" id="UP001549110">
    <property type="component" value="Unassembled WGS sequence"/>
</dbReference>
<dbReference type="EMBL" id="JBEPLU010000003">
    <property type="protein sequence ID" value="MET3528252.1"/>
    <property type="molecule type" value="Genomic_DNA"/>
</dbReference>
<protein>
    <recommendedName>
        <fullName evidence="4">Phytase-like domain-containing protein</fullName>
    </recommendedName>
</protein>
<evidence type="ECO:0000256" key="1">
    <source>
        <dbReference type="SAM" id="SignalP"/>
    </source>
</evidence>
<accession>A0ABV2EMV2</accession>
<feature type="chain" id="PRO_5047340132" description="Phytase-like domain-containing protein" evidence="1">
    <location>
        <begin position="19"/>
        <end position="309"/>
    </location>
</feature>
<proteinExistence type="predicted"/>
<dbReference type="RefSeq" id="WP_354298215.1">
    <property type="nucleotide sequence ID" value="NZ_JBEPLU010000003.1"/>
</dbReference>
<evidence type="ECO:0000313" key="3">
    <source>
        <dbReference type="Proteomes" id="UP001549110"/>
    </source>
</evidence>
<keyword evidence="1" id="KW-0732">Signal</keyword>
<evidence type="ECO:0000313" key="2">
    <source>
        <dbReference type="EMBL" id="MET3528252.1"/>
    </source>
</evidence>
<reference evidence="2 3" key="1">
    <citation type="submission" date="2024-06" db="EMBL/GenBank/DDBJ databases">
        <title>Genomic Encyclopedia of Type Strains, Phase IV (KMG-IV): sequencing the most valuable type-strain genomes for metagenomic binning, comparative biology and taxonomic classification.</title>
        <authorList>
            <person name="Goeker M."/>
        </authorList>
    </citation>
    <scope>NUCLEOTIDE SEQUENCE [LARGE SCALE GENOMIC DNA]</scope>
    <source>
        <strain evidence="2 3">DSM 17809</strain>
    </source>
</reference>
<organism evidence="2 3">
    <name type="scientific">Phenylobacterium koreense</name>
    <dbReference type="NCBI Taxonomy" id="266125"/>
    <lineage>
        <taxon>Bacteria</taxon>
        <taxon>Pseudomonadati</taxon>
        <taxon>Pseudomonadota</taxon>
        <taxon>Alphaproteobacteria</taxon>
        <taxon>Caulobacterales</taxon>
        <taxon>Caulobacteraceae</taxon>
        <taxon>Phenylobacterium</taxon>
    </lineage>
</organism>
<gene>
    <name evidence="2" type="ORF">ABID41_003391</name>
</gene>
<evidence type="ECO:0008006" key="4">
    <source>
        <dbReference type="Google" id="ProtNLM"/>
    </source>
</evidence>
<dbReference type="SUPFAM" id="SSF75011">
    <property type="entry name" value="3-carboxy-cis,cis-mucoante lactonizing enzyme"/>
    <property type="match status" value="1"/>
</dbReference>
<comment type="caution">
    <text evidence="2">The sequence shown here is derived from an EMBL/GenBank/DDBJ whole genome shotgun (WGS) entry which is preliminary data.</text>
</comment>
<sequence length="309" mass="33776">MRTVLAACLLAAATPAAAAEVCSAWRPAENIGQLDTSVVNEASGLDVSAQFPDRLYHNNDSGDGLRFYVSRMNGQDARTVEIEGPKPVDIEELSLGPCGDEGQCLYLGDIGDNPARRDEVAFTIVREVENFPDKVTPLRVVRARYPDGAHNAEAFAIHPDGDLYLVTKPADRLMMNPVPAKVYRLTATQLRATDQVQTFEKVGEIDLPKIMGTRPFPGSIPTAMDISADGRRVILLTYMDALEIGLDLKNGLPPFEQWTEGKDYRVVELDTLPQQEAVSWLPDETGFLYNTELTRGAQTAPIKKVACGG</sequence>
<keyword evidence="3" id="KW-1185">Reference proteome</keyword>